<dbReference type="KEGG" id="mpk:VL20_6367"/>
<accession>A0A0K1SAU7</accession>
<evidence type="ECO:0000313" key="2">
    <source>
        <dbReference type="Proteomes" id="UP000068167"/>
    </source>
</evidence>
<evidence type="ECO:0000313" key="1">
    <source>
        <dbReference type="EMBL" id="AKV71111.1"/>
    </source>
</evidence>
<keyword evidence="2" id="KW-1185">Reference proteome</keyword>
<dbReference type="Proteomes" id="UP000068167">
    <property type="component" value="Chromosome"/>
</dbReference>
<dbReference type="PATRIC" id="fig|1638788.3.peg.6395"/>
<organism evidence="1 2">
    <name type="scientific">Microcystis panniformis FACHB-1757</name>
    <dbReference type="NCBI Taxonomy" id="1638788"/>
    <lineage>
        <taxon>Bacteria</taxon>
        <taxon>Bacillati</taxon>
        <taxon>Cyanobacteriota</taxon>
        <taxon>Cyanophyceae</taxon>
        <taxon>Oscillatoriophycideae</taxon>
        <taxon>Chroococcales</taxon>
        <taxon>Microcystaceae</taxon>
        <taxon>Microcystis</taxon>
    </lineage>
</organism>
<protein>
    <submittedName>
        <fullName evidence="1">Uncharacterized protein</fullName>
    </submittedName>
</protein>
<dbReference type="AlphaFoldDB" id="A0A0K1SAU7"/>
<reference evidence="1 2" key="1">
    <citation type="journal article" date="2016" name="Stand. Genomic Sci.">
        <title>Complete genome sequence and genomic characterization of Microcystis panniformis FACHB 1757 by third-generation sequencing.</title>
        <authorList>
            <person name="Zhang J.Y."/>
            <person name="Guan R."/>
            <person name="Zhang H.J."/>
            <person name="Li H."/>
            <person name="Xiao P."/>
            <person name="Yu G.L."/>
            <person name="Du L."/>
            <person name="Cao D.M."/>
            <person name="Zhu B.C."/>
            <person name="Li R.H."/>
            <person name="Lu Z.H."/>
        </authorList>
    </citation>
    <scope>NUCLEOTIDE SEQUENCE [LARGE SCALE GENOMIC DNA]</scope>
    <source>
        <strain evidence="1 2">FACHB-1757</strain>
    </source>
</reference>
<dbReference type="EMBL" id="CP011339">
    <property type="protein sequence ID" value="AKV71111.1"/>
    <property type="molecule type" value="Genomic_DNA"/>
</dbReference>
<proteinExistence type="predicted"/>
<gene>
    <name evidence="1" type="ORF">VL20_6367</name>
</gene>
<name>A0A0K1SAU7_9CHRO</name>
<sequence length="46" mass="5278">MWGFTHFQVVNYLIFREKVQGFSPQSLQGSALFEGKKSKNLIQQGC</sequence>